<dbReference type="EMBL" id="BSXV01004448">
    <property type="protein sequence ID" value="GMF00511.1"/>
    <property type="molecule type" value="Genomic_DNA"/>
</dbReference>
<keyword evidence="2" id="KW-1185">Reference proteome</keyword>
<dbReference type="Proteomes" id="UP001165101">
    <property type="component" value="Unassembled WGS sequence"/>
</dbReference>
<evidence type="ECO:0000313" key="1">
    <source>
        <dbReference type="EMBL" id="GMF00511.1"/>
    </source>
</evidence>
<protein>
    <submittedName>
        <fullName evidence="1">Unnamed protein product</fullName>
    </submittedName>
</protein>
<accession>A0ACB5U3H8</accession>
<name>A0ACB5U3H8_CANBO</name>
<evidence type="ECO:0000313" key="2">
    <source>
        <dbReference type="Proteomes" id="UP001165101"/>
    </source>
</evidence>
<sequence length="123" mass="14440">MAVPFPDIDPYETLGVKSDDSPTVIKRAYYKLCLKYHPDKLSDEEQKLHKVTFEKIQFSYSILSDLSKRERYDKFGKLESFGDGDNADGDDFDWSEFFDEMKNSTQVEITQELIEKDKKEIYS</sequence>
<comment type="caution">
    <text evidence="1">The sequence shown here is derived from an EMBL/GenBank/DDBJ whole genome shotgun (WGS) entry which is preliminary data.</text>
</comment>
<gene>
    <name evidence="1" type="ORF">Cboi01_000556900</name>
</gene>
<proteinExistence type="predicted"/>
<reference evidence="1" key="1">
    <citation type="submission" date="2023-04" db="EMBL/GenBank/DDBJ databases">
        <title>Candida boidinii NBRC 1967.</title>
        <authorList>
            <person name="Ichikawa N."/>
            <person name="Sato H."/>
            <person name="Tonouchi N."/>
        </authorList>
    </citation>
    <scope>NUCLEOTIDE SEQUENCE</scope>
    <source>
        <strain evidence="1">NBRC 1967</strain>
    </source>
</reference>
<organism evidence="1 2">
    <name type="scientific">Candida boidinii</name>
    <name type="common">Yeast</name>
    <dbReference type="NCBI Taxonomy" id="5477"/>
    <lineage>
        <taxon>Eukaryota</taxon>
        <taxon>Fungi</taxon>
        <taxon>Dikarya</taxon>
        <taxon>Ascomycota</taxon>
        <taxon>Saccharomycotina</taxon>
        <taxon>Pichiomycetes</taxon>
        <taxon>Pichiales</taxon>
        <taxon>Pichiaceae</taxon>
        <taxon>Ogataea</taxon>
        <taxon>Ogataea/Candida clade</taxon>
    </lineage>
</organism>